<dbReference type="OrthoDB" id="2301957at2"/>
<evidence type="ECO:0000313" key="5">
    <source>
        <dbReference type="Proteomes" id="UP001385848"/>
    </source>
</evidence>
<organism evidence="2 4">
    <name type="scientific">Lactobacillus jensenii</name>
    <dbReference type="NCBI Taxonomy" id="109790"/>
    <lineage>
        <taxon>Bacteria</taxon>
        <taxon>Bacillati</taxon>
        <taxon>Bacillota</taxon>
        <taxon>Bacilli</taxon>
        <taxon>Lactobacillales</taxon>
        <taxon>Lactobacillaceae</taxon>
        <taxon>Lactobacillus</taxon>
    </lineage>
</organism>
<comment type="caution">
    <text evidence="2">The sequence shown here is derived from an EMBL/GenBank/DDBJ whole genome shotgun (WGS) entry which is preliminary data.</text>
</comment>
<dbReference type="AlphaFoldDB" id="A0A5N1IA78"/>
<dbReference type="EMBL" id="VYWW01000018">
    <property type="protein sequence ID" value="KAA9322513.1"/>
    <property type="molecule type" value="Genomic_DNA"/>
</dbReference>
<reference evidence="3 5" key="2">
    <citation type="submission" date="2024-04" db="EMBL/GenBank/DDBJ databases">
        <title>Three lactobacilli isolated from voided urine samples from females with type 2 diabetes.</title>
        <authorList>
            <person name="Kula A."/>
            <person name="Stegman N."/>
            <person name="Putonti C."/>
        </authorList>
    </citation>
    <scope>NUCLEOTIDE SEQUENCE [LARGE SCALE GENOMIC DNA]</scope>
    <source>
        <strain evidence="3 5">1855</strain>
    </source>
</reference>
<accession>A0A5N1IA78</accession>
<dbReference type="Gene3D" id="3.40.50.450">
    <property type="match status" value="1"/>
</dbReference>
<gene>
    <name evidence="3" type="ORF">AAC431_07200</name>
    <name evidence="2" type="ORF">F6H94_05045</name>
</gene>
<dbReference type="EMBL" id="JBBVUL010000014">
    <property type="protein sequence ID" value="MEL0565694.1"/>
    <property type="molecule type" value="Genomic_DNA"/>
</dbReference>
<evidence type="ECO:0000313" key="4">
    <source>
        <dbReference type="Proteomes" id="UP000327236"/>
    </source>
</evidence>
<keyword evidence="5" id="KW-1185">Reference proteome</keyword>
<dbReference type="Proteomes" id="UP000327236">
    <property type="component" value="Unassembled WGS sequence"/>
</dbReference>
<comment type="similarity">
    <text evidence="1">Belongs to the UPF0398 family.</text>
</comment>
<dbReference type="SUPFAM" id="SSF102405">
    <property type="entry name" value="MCP/YpsA-like"/>
    <property type="match status" value="1"/>
</dbReference>
<dbReference type="Proteomes" id="UP001385848">
    <property type="component" value="Unassembled WGS sequence"/>
</dbReference>
<dbReference type="RefSeq" id="WP_006584781.1">
    <property type="nucleotide sequence ID" value="NZ_CATOUV010000001.1"/>
</dbReference>
<proteinExistence type="inferred from homology"/>
<reference evidence="2 4" key="1">
    <citation type="submission" date="2019-09" db="EMBL/GenBank/DDBJ databases">
        <title>Draft genome sequence assemblies of isolates from the urinary tract.</title>
        <authorList>
            <person name="Mores C.R."/>
            <person name="Putonti C."/>
            <person name="Wolfe A.J."/>
        </authorList>
    </citation>
    <scope>NUCLEOTIDE SEQUENCE [LARGE SCALE GENOMIC DNA]</scope>
    <source>
        <strain evidence="2 4">UMB246</strain>
    </source>
</reference>
<dbReference type="PANTHER" id="PTHR38440:SF1">
    <property type="entry name" value="UPF0398 PROTEIN SPR0331"/>
    <property type="match status" value="1"/>
</dbReference>
<protein>
    <recommendedName>
        <fullName evidence="1">UPF0398 protein AAC431_07200</fullName>
    </recommendedName>
</protein>
<evidence type="ECO:0000256" key="1">
    <source>
        <dbReference type="HAMAP-Rule" id="MF_01575"/>
    </source>
</evidence>
<dbReference type="NCBIfam" id="NF010181">
    <property type="entry name" value="PRK13660.1"/>
    <property type="match status" value="1"/>
</dbReference>
<dbReference type="HAMAP" id="MF_01575">
    <property type="entry name" value="UPF0398"/>
    <property type="match status" value="1"/>
</dbReference>
<dbReference type="GeneID" id="31742969"/>
<dbReference type="PANTHER" id="PTHR38440">
    <property type="entry name" value="UPF0398 PROTEIN YPSA"/>
    <property type="match status" value="1"/>
</dbReference>
<dbReference type="KEGG" id="lje:BUE77_04500"/>
<dbReference type="InterPro" id="IPR010697">
    <property type="entry name" value="YspA"/>
</dbReference>
<name>A0A5N1IA78_LACJE</name>
<sequence length="188" mass="22240">MKRVWVTGYRSYELGVFNKKDPKIKVIKYCLKNHLQALLENDELDWVISGAQLGVEQWALEAALDLQQDYPVNVSMMVPYQEFANRWNEDNQNHYLTLKEQVDFFGATSNSPYQSPVQLRNYQNFMIQHTDSAIMIYDPEHPGKPKYDFELIQKYQEEKDYDLDLIDFYSLEDAANEYAEAHRPDYFG</sequence>
<evidence type="ECO:0000313" key="3">
    <source>
        <dbReference type="EMBL" id="MEL0565694.1"/>
    </source>
</evidence>
<dbReference type="Pfam" id="PF06908">
    <property type="entry name" value="YpsA"/>
    <property type="match status" value="1"/>
</dbReference>
<evidence type="ECO:0000313" key="2">
    <source>
        <dbReference type="EMBL" id="KAA9322513.1"/>
    </source>
</evidence>
<dbReference type="PIRSF" id="PIRSF021290">
    <property type="entry name" value="DUF1273"/>
    <property type="match status" value="1"/>
</dbReference>